<comment type="similarity">
    <text evidence="2">Belongs to the Tonsoku family.</text>
</comment>
<dbReference type="Pfam" id="PF00515">
    <property type="entry name" value="TPR_1"/>
    <property type="match status" value="1"/>
</dbReference>
<dbReference type="EnsemblPlants" id="Kaladp0046s0222.1.v1.1">
    <property type="protein sequence ID" value="Kaladp0046s0222.1.v1.1"/>
    <property type="gene ID" value="Kaladp0046s0222.v1.1"/>
</dbReference>
<evidence type="ECO:0000313" key="13">
    <source>
        <dbReference type="EnsemblPlants" id="Kaladp0046s0222.1.v1.1"/>
    </source>
</evidence>
<keyword evidence="11" id="KW-0175">Coiled coil</keyword>
<dbReference type="Pfam" id="PF13424">
    <property type="entry name" value="TPR_12"/>
    <property type="match status" value="1"/>
</dbReference>
<dbReference type="GO" id="GO:0000086">
    <property type="term" value="P:G2/M transition of mitotic cell cycle"/>
    <property type="evidence" value="ECO:0007669"/>
    <property type="project" value="EnsemblPlants"/>
</dbReference>
<evidence type="ECO:0000256" key="8">
    <source>
        <dbReference type="ARBA" id="ARBA00023242"/>
    </source>
</evidence>
<dbReference type="InterPro" id="IPR011990">
    <property type="entry name" value="TPR-like_helical_dom_sf"/>
</dbReference>
<evidence type="ECO:0000256" key="6">
    <source>
        <dbReference type="ARBA" id="ARBA00022853"/>
    </source>
</evidence>
<dbReference type="GO" id="GO:0042393">
    <property type="term" value="F:histone binding"/>
    <property type="evidence" value="ECO:0007669"/>
    <property type="project" value="EnsemblPlants"/>
</dbReference>
<keyword evidence="14" id="KW-1185">Reference proteome</keyword>
<dbReference type="SUPFAM" id="SSF48452">
    <property type="entry name" value="TPR-like"/>
    <property type="match status" value="3"/>
</dbReference>
<dbReference type="PANTHER" id="PTHR47684:SF1">
    <property type="entry name" value="PROTEIN TONSOKU"/>
    <property type="match status" value="1"/>
</dbReference>
<feature type="region of interest" description="Disordered" evidence="12">
    <location>
        <begin position="510"/>
        <end position="550"/>
    </location>
</feature>
<evidence type="ECO:0000256" key="7">
    <source>
        <dbReference type="ARBA" id="ARBA00023204"/>
    </source>
</evidence>
<dbReference type="PANTHER" id="PTHR47684">
    <property type="entry name" value="PROTEIN TONSOKU"/>
    <property type="match status" value="1"/>
</dbReference>
<keyword evidence="6" id="KW-0156">Chromatin regulator</keyword>
<proteinExistence type="inferred from homology"/>
<keyword evidence="8" id="KW-0539">Nucleus</keyword>
<dbReference type="Gene3D" id="1.25.40.10">
    <property type="entry name" value="Tetratricopeptide repeat domain"/>
    <property type="match status" value="3"/>
</dbReference>
<feature type="repeat" description="TPR" evidence="10">
    <location>
        <begin position="248"/>
        <end position="281"/>
    </location>
</feature>
<dbReference type="GO" id="GO:0040029">
    <property type="term" value="P:epigenetic regulation of gene expression"/>
    <property type="evidence" value="ECO:0007669"/>
    <property type="project" value="InterPro"/>
</dbReference>
<dbReference type="GO" id="GO:0051301">
    <property type="term" value="P:cell division"/>
    <property type="evidence" value="ECO:0007669"/>
    <property type="project" value="EnsemblPlants"/>
</dbReference>
<dbReference type="GO" id="GO:0009933">
    <property type="term" value="P:meristem structural organization"/>
    <property type="evidence" value="ECO:0007669"/>
    <property type="project" value="EnsemblPlants"/>
</dbReference>
<dbReference type="SUPFAM" id="SSF52047">
    <property type="entry name" value="RNI-like"/>
    <property type="match status" value="1"/>
</dbReference>
<organism evidence="13 14">
    <name type="scientific">Kalanchoe fedtschenkoi</name>
    <name type="common">Lavender scallops</name>
    <name type="synonym">South American air plant</name>
    <dbReference type="NCBI Taxonomy" id="63787"/>
    <lineage>
        <taxon>Eukaryota</taxon>
        <taxon>Viridiplantae</taxon>
        <taxon>Streptophyta</taxon>
        <taxon>Embryophyta</taxon>
        <taxon>Tracheophyta</taxon>
        <taxon>Spermatophyta</taxon>
        <taxon>Magnoliopsida</taxon>
        <taxon>eudicotyledons</taxon>
        <taxon>Gunneridae</taxon>
        <taxon>Pentapetalae</taxon>
        <taxon>Saxifragales</taxon>
        <taxon>Crassulaceae</taxon>
        <taxon>Kalanchoe</taxon>
    </lineage>
</organism>
<feature type="region of interest" description="Disordered" evidence="12">
    <location>
        <begin position="668"/>
        <end position="688"/>
    </location>
</feature>
<dbReference type="FunFam" id="3.80.10.10:FF:000500">
    <property type="entry name" value="Protein TONSOKU"/>
    <property type="match status" value="1"/>
</dbReference>
<dbReference type="Proteomes" id="UP000594263">
    <property type="component" value="Unplaced"/>
</dbReference>
<dbReference type="Pfam" id="PF13176">
    <property type="entry name" value="TPR_7"/>
    <property type="match status" value="1"/>
</dbReference>
<accession>A0A7N0TWH9</accession>
<evidence type="ECO:0000256" key="12">
    <source>
        <dbReference type="SAM" id="MobiDB-lite"/>
    </source>
</evidence>
<evidence type="ECO:0000256" key="5">
    <source>
        <dbReference type="ARBA" id="ARBA00022763"/>
    </source>
</evidence>
<keyword evidence="7" id="KW-0234">DNA repair</keyword>
<name>A0A7N0TWH9_KALFE</name>
<feature type="coiled-coil region" evidence="11">
    <location>
        <begin position="298"/>
        <end position="325"/>
    </location>
</feature>
<keyword evidence="3" id="KW-0433">Leucine-rich repeat</keyword>
<dbReference type="GO" id="GO:0009934">
    <property type="term" value="P:regulation of meristem structural organization"/>
    <property type="evidence" value="ECO:0007669"/>
    <property type="project" value="EnsemblPlants"/>
</dbReference>
<dbReference type="Gene3D" id="3.80.10.10">
    <property type="entry name" value="Ribonuclease Inhibitor"/>
    <property type="match status" value="1"/>
</dbReference>
<evidence type="ECO:0000256" key="2">
    <source>
        <dbReference type="ARBA" id="ARBA00010999"/>
    </source>
</evidence>
<keyword evidence="10" id="KW-0802">TPR repeat</keyword>
<dbReference type="InterPro" id="IPR044227">
    <property type="entry name" value="TONSOKU"/>
</dbReference>
<evidence type="ECO:0000256" key="3">
    <source>
        <dbReference type="ARBA" id="ARBA00022614"/>
    </source>
</evidence>
<evidence type="ECO:0000313" key="14">
    <source>
        <dbReference type="Proteomes" id="UP000594263"/>
    </source>
</evidence>
<reference evidence="13" key="1">
    <citation type="submission" date="2021-01" db="UniProtKB">
        <authorList>
            <consortium name="EnsemblPlants"/>
        </authorList>
    </citation>
    <scope>IDENTIFICATION</scope>
</reference>
<dbReference type="GO" id="GO:0031297">
    <property type="term" value="P:replication fork processing"/>
    <property type="evidence" value="ECO:0007669"/>
    <property type="project" value="EnsemblPlants"/>
</dbReference>
<evidence type="ECO:0000256" key="9">
    <source>
        <dbReference type="ARBA" id="ARBA00069409"/>
    </source>
</evidence>
<dbReference type="InterPro" id="IPR019734">
    <property type="entry name" value="TPR_rpt"/>
</dbReference>
<evidence type="ECO:0000256" key="1">
    <source>
        <dbReference type="ARBA" id="ARBA00004642"/>
    </source>
</evidence>
<comment type="subcellular location">
    <subcellularLocation>
        <location evidence="1">Nucleus</location>
        <location evidence="1">Nucleoplasm</location>
    </subcellularLocation>
</comment>
<dbReference type="GO" id="GO:0005654">
    <property type="term" value="C:nucleoplasm"/>
    <property type="evidence" value="ECO:0007669"/>
    <property type="project" value="UniProtKB-SubCell"/>
</dbReference>
<evidence type="ECO:0000256" key="11">
    <source>
        <dbReference type="SAM" id="Coils"/>
    </source>
</evidence>
<keyword evidence="5" id="KW-0227">DNA damage</keyword>
<dbReference type="Gramene" id="Kaladp0046s0222.1.v1.1">
    <property type="protein sequence ID" value="Kaladp0046s0222.1.v1.1"/>
    <property type="gene ID" value="Kaladp0046s0222.v1.1"/>
</dbReference>
<dbReference type="PROSITE" id="PS50005">
    <property type="entry name" value="TPR"/>
    <property type="match status" value="1"/>
</dbReference>
<dbReference type="SMART" id="SM00028">
    <property type="entry name" value="TPR"/>
    <property type="match status" value="7"/>
</dbReference>
<evidence type="ECO:0000256" key="10">
    <source>
        <dbReference type="PROSITE-ProRule" id="PRU00339"/>
    </source>
</evidence>
<keyword evidence="4" id="KW-0677">Repeat</keyword>
<dbReference type="InterPro" id="IPR032675">
    <property type="entry name" value="LRR_dom_sf"/>
</dbReference>
<protein>
    <recommendedName>
        <fullName evidence="9">Protein TONSOKU</fullName>
    </recommendedName>
</protein>
<dbReference type="GO" id="GO:0072423">
    <property type="term" value="P:response to DNA damage checkpoint signaling"/>
    <property type="evidence" value="ECO:0007669"/>
    <property type="project" value="InterPro"/>
</dbReference>
<dbReference type="FunFam" id="1.25.40.10:FF:000961">
    <property type="entry name" value="Protein TONSOKU"/>
    <property type="match status" value="1"/>
</dbReference>
<sequence length="1314" mass="146444">MAREEAKLAAAKQSYKSALAVGNRQEEARWANVIGDMYKNRGEYVEALKWLRIDYEVSTKYLPEKHLLPTCQSLGEAYLSLADYKHALIYQKKHLDLAKDSGDLVEQQRANTQLGRTYHEIFSKSEDDHSSVRNAKKYFTKAMQIAKILKEKPLPHSGSFIKEYIDAHNNIGMLEMDLDNLEESRRMLTRGLQICDEEEVADNDVARSRLHHNLGNVYTELRKWDKALEHIEKDIIICNEIGQCQGEAKGYINLGEVHFRCQKYEEAISCYQRAHTLAKSLQDENALALQIHQNIETVNAAMKVMDELKKEEQTLKKLNRNIIMERGTPTERKCLIKHNECLDRLLEKSSMILAWKRHLEFAKKKKTVSKDLLDKEKIADSYLAIGESYQKLRIFDKSLKWYLKGWEVYQSVRNLEGQALVKINIGNILDSKGNSGSALKAYEDGYRIAVEANLPSIQLSALENMHYIQMIRLDNIDEARRCHHEIDKLKQSNSVELKDQNGAIDVCSETDTEGENQASHLVREGELSPRSISYNASKSRSHANLEPRDEDESLISIFHSARRSSKLNMTHVENLGSSTKAAEALPVSLSKSNSSQHTTVGRKRVRVVLSDDEDDMHAVFHQKQVEDIATSDEVRNMHVPDGTASTIKDVSGAASTCALSSYTSGSLEENTSGYKSRSPMLGHHGKSVKSSGVEEIGDEHIMCKIGDDLVPLAARSLLTGDNPSTDSLKVEIACLYYLQLPIEKRSSGLLPIIQTLECDGRPLESMALCGNIKDVLNRNCLKVFIEGWVQKPLMKLYVDSCNNFSEVPNIKLLKRLYDLKVSEDEVIAADCDLQDMSIKPLLMALHTLKTVSMIDLSHNMLGNVTVEKLQQILLSSGQKYGGLSLDLHCNRFGAAALFQICECPVLFARLEMLNLSGNRLTDACGSYLSTILEKCTVLYSLNIERCSVTSRTIQKIADSIKAGSALTQLSIGENSPISANVLVHLLSKLETLKRFSELSLKGIKLSKLVIDSLCMLIEAACLSGLILGSTNTGSDGALKLIEKLSSGTQELVKLDLSYCNLTYVCVARLNKSAELIGGVAELNLGGNSMSLEGRNAITSLLMNPFCALKVVVLNCCQLGHSGLVGIIKTLEVNSSLEELNLAQNVDLQTEKEFEFDTTDKEIASATPSMDSFCDELKDNQQIEIHDFPRSSNAADIDYNELEVADSEDESIRDVPVVSKVTHKRSSKIQRNPSPPNYTFIQELSSAISKARSLKLLDLSINGISTKDVELLYSTWSGTRAGPSQKHVKDCIFHLSTQGAKCCGMRPCCRRDSPP</sequence>
<dbReference type="GO" id="GO:0000724">
    <property type="term" value="P:double-strand break repair via homologous recombination"/>
    <property type="evidence" value="ECO:0007669"/>
    <property type="project" value="EnsemblPlants"/>
</dbReference>
<evidence type="ECO:0000256" key="4">
    <source>
        <dbReference type="ARBA" id="ARBA00022737"/>
    </source>
</evidence>
<dbReference type="OMA" id="VKPCCRK"/>